<dbReference type="PANTHER" id="PTHR43875:SF3">
    <property type="entry name" value="MALTOSE_MALTODEXTRIN IMPORT ATP-BINDING PROTEIN MALK"/>
    <property type="match status" value="1"/>
</dbReference>
<protein>
    <recommendedName>
        <fullName evidence="4">ABC transporter domain-containing protein</fullName>
    </recommendedName>
</protein>
<evidence type="ECO:0000256" key="1">
    <source>
        <dbReference type="ARBA" id="ARBA00022448"/>
    </source>
</evidence>
<keyword evidence="3" id="KW-0067">ATP-binding</keyword>
<dbReference type="PANTHER" id="PTHR43875">
    <property type="entry name" value="MALTODEXTRIN IMPORT ATP-BINDING PROTEIN MSMX"/>
    <property type="match status" value="1"/>
</dbReference>
<dbReference type="SUPFAM" id="SSF52540">
    <property type="entry name" value="P-loop containing nucleoside triphosphate hydrolases"/>
    <property type="match status" value="1"/>
</dbReference>
<dbReference type="InterPro" id="IPR015855">
    <property type="entry name" value="ABC_transpr_MalK-like"/>
</dbReference>
<dbReference type="EMBL" id="MASJ01000023">
    <property type="protein sequence ID" value="OCS84705.1"/>
    <property type="molecule type" value="Genomic_DNA"/>
</dbReference>
<dbReference type="PROSITE" id="PS00211">
    <property type="entry name" value="ABC_TRANSPORTER_1"/>
    <property type="match status" value="1"/>
</dbReference>
<name>A0A1C0YC38_9BACL</name>
<dbReference type="InterPro" id="IPR003593">
    <property type="entry name" value="AAA+_ATPase"/>
</dbReference>
<proteinExistence type="predicted"/>
<dbReference type="CDD" id="cd03301">
    <property type="entry name" value="ABC_MalK_N"/>
    <property type="match status" value="1"/>
</dbReference>
<dbReference type="SMART" id="SM00382">
    <property type="entry name" value="AAA"/>
    <property type="match status" value="1"/>
</dbReference>
<dbReference type="GO" id="GO:0015423">
    <property type="term" value="F:ABC-type maltose transporter activity"/>
    <property type="evidence" value="ECO:0007669"/>
    <property type="project" value="TreeGrafter"/>
</dbReference>
<dbReference type="InterPro" id="IPR047641">
    <property type="entry name" value="ABC_transpr_MalK/UgpC-like"/>
</dbReference>
<dbReference type="GO" id="GO:1990060">
    <property type="term" value="C:maltose transport complex"/>
    <property type="evidence" value="ECO:0007669"/>
    <property type="project" value="TreeGrafter"/>
</dbReference>
<evidence type="ECO:0000256" key="2">
    <source>
        <dbReference type="ARBA" id="ARBA00022741"/>
    </source>
</evidence>
<dbReference type="Proteomes" id="UP000093199">
    <property type="component" value="Unassembled WGS sequence"/>
</dbReference>
<dbReference type="RefSeq" id="WP_066546008.1">
    <property type="nucleotide sequence ID" value="NZ_MASJ01000023.1"/>
</dbReference>
<dbReference type="STRING" id="33978.A6M13_03775"/>
<keyword evidence="2" id="KW-0547">Nucleotide-binding</keyword>
<evidence type="ECO:0000256" key="3">
    <source>
        <dbReference type="ARBA" id="ARBA00022840"/>
    </source>
</evidence>
<organism evidence="5 6">
    <name type="scientific">Caryophanon tenue</name>
    <dbReference type="NCBI Taxonomy" id="33978"/>
    <lineage>
        <taxon>Bacteria</taxon>
        <taxon>Bacillati</taxon>
        <taxon>Bacillota</taxon>
        <taxon>Bacilli</taxon>
        <taxon>Bacillales</taxon>
        <taxon>Caryophanaceae</taxon>
        <taxon>Caryophanon</taxon>
    </lineage>
</organism>
<dbReference type="InterPro" id="IPR017871">
    <property type="entry name" value="ABC_transporter-like_CS"/>
</dbReference>
<comment type="caution">
    <text evidence="5">The sequence shown here is derived from an EMBL/GenBank/DDBJ whole genome shotgun (WGS) entry which is preliminary data.</text>
</comment>
<reference evidence="5 6" key="1">
    <citation type="submission" date="2016-07" db="EMBL/GenBank/DDBJ databases">
        <title>Caryophanon tenue genome sequencing.</title>
        <authorList>
            <person name="Verma A."/>
            <person name="Pal Y."/>
            <person name="Krishnamurthi S."/>
        </authorList>
    </citation>
    <scope>NUCLEOTIDE SEQUENCE [LARGE SCALE GENOMIC DNA]</scope>
    <source>
        <strain evidence="5 6">DSM 14152</strain>
    </source>
</reference>
<dbReference type="FunFam" id="3.40.50.300:FF:000042">
    <property type="entry name" value="Maltose/maltodextrin ABC transporter, ATP-binding protein"/>
    <property type="match status" value="1"/>
</dbReference>
<dbReference type="GO" id="GO:0055052">
    <property type="term" value="C:ATP-binding cassette (ABC) transporter complex, substrate-binding subunit-containing"/>
    <property type="evidence" value="ECO:0007669"/>
    <property type="project" value="TreeGrafter"/>
</dbReference>
<keyword evidence="6" id="KW-1185">Reference proteome</keyword>
<dbReference type="GO" id="GO:0016887">
    <property type="term" value="F:ATP hydrolysis activity"/>
    <property type="evidence" value="ECO:0007669"/>
    <property type="project" value="InterPro"/>
</dbReference>
<dbReference type="AlphaFoldDB" id="A0A1C0YC38"/>
<dbReference type="InterPro" id="IPR003439">
    <property type="entry name" value="ABC_transporter-like_ATP-bd"/>
</dbReference>
<keyword evidence="1" id="KW-0813">Transport</keyword>
<dbReference type="PROSITE" id="PS50893">
    <property type="entry name" value="ABC_TRANSPORTER_2"/>
    <property type="match status" value="1"/>
</dbReference>
<dbReference type="InterPro" id="IPR012340">
    <property type="entry name" value="NA-bd_OB-fold"/>
</dbReference>
<accession>A0A1C0YC38</accession>
<dbReference type="Gene3D" id="3.40.50.300">
    <property type="entry name" value="P-loop containing nucleotide triphosphate hydrolases"/>
    <property type="match status" value="1"/>
</dbReference>
<feature type="domain" description="ABC transporter" evidence="4">
    <location>
        <begin position="4"/>
        <end position="243"/>
    </location>
</feature>
<dbReference type="Gene3D" id="2.40.50.140">
    <property type="entry name" value="Nucleic acid-binding proteins"/>
    <property type="match status" value="1"/>
</dbReference>
<dbReference type="Pfam" id="PF00005">
    <property type="entry name" value="ABC_tran"/>
    <property type="match status" value="1"/>
</dbReference>
<dbReference type="Gene3D" id="2.40.50.100">
    <property type="match status" value="1"/>
</dbReference>
<dbReference type="InterPro" id="IPR027417">
    <property type="entry name" value="P-loop_NTPase"/>
</dbReference>
<dbReference type="InterPro" id="IPR008995">
    <property type="entry name" value="Mo/tungstate-bd_C_term_dom"/>
</dbReference>
<dbReference type="SUPFAM" id="SSF50331">
    <property type="entry name" value="MOP-like"/>
    <property type="match status" value="1"/>
</dbReference>
<evidence type="ECO:0000259" key="4">
    <source>
        <dbReference type="PROSITE" id="PS50893"/>
    </source>
</evidence>
<evidence type="ECO:0000313" key="5">
    <source>
        <dbReference type="EMBL" id="OCS84705.1"/>
    </source>
</evidence>
<sequence length="364" mass="41371">MADVKLVNISKDYDQKVRKKKQPTKKAVEDINFVIPSGSFTVIVGPSGCGKSTTLRMIAGLEAVTEGEVWIGDRIVNDVKPGDRNIAMVFQNYALYPTMTVYKNISFGLENIGVPKKEIDARVQQVATLVNLSAYLDRKPHQLSGGQRQRVALARAIVKRPDLYIFDEPLSNLDAKLRAEMRNELINMHKELQTTFIYVTHDQVEAMSMADQIILLNEGNVMQIGSPMELYHRPQNIFVATFMGTPAMNILPVTEVISLVHQTVKPGESIGYRPEKARLSEQPNDDFFWVKSEIVTTELLGSETLYRVKNKFGEQHVKLTEPFISTARDVYVFVKHEDLYFFDENGERLEGVNTHEHHQQYALR</sequence>
<evidence type="ECO:0000313" key="6">
    <source>
        <dbReference type="Proteomes" id="UP000093199"/>
    </source>
</evidence>
<dbReference type="GO" id="GO:0005524">
    <property type="term" value="F:ATP binding"/>
    <property type="evidence" value="ECO:0007669"/>
    <property type="project" value="UniProtKB-KW"/>
</dbReference>
<gene>
    <name evidence="5" type="ORF">A6M13_03775</name>
</gene>
<dbReference type="OrthoDB" id="9802264at2"/>